<keyword evidence="2" id="KW-1185">Reference proteome</keyword>
<dbReference type="EMBL" id="JALJOQ010000115">
    <property type="protein sequence ID" value="KAK9796620.1"/>
    <property type="molecule type" value="Genomic_DNA"/>
</dbReference>
<comment type="caution">
    <text evidence="1">The sequence shown here is derived from an EMBL/GenBank/DDBJ whole genome shotgun (WGS) entry which is preliminary data.</text>
</comment>
<reference evidence="1 2" key="1">
    <citation type="journal article" date="2024" name="Nat. Commun.">
        <title>Phylogenomics reveals the evolutionary origins of lichenization in chlorophyte algae.</title>
        <authorList>
            <person name="Puginier C."/>
            <person name="Libourel C."/>
            <person name="Otte J."/>
            <person name="Skaloud P."/>
            <person name="Haon M."/>
            <person name="Grisel S."/>
            <person name="Petersen M."/>
            <person name="Berrin J.G."/>
            <person name="Delaux P.M."/>
            <person name="Dal Grande F."/>
            <person name="Keller J."/>
        </authorList>
    </citation>
    <scope>NUCLEOTIDE SEQUENCE [LARGE SCALE GENOMIC DNA]</scope>
    <source>
        <strain evidence="1 2">SAG 2036</strain>
    </source>
</reference>
<name>A0AAW1NXI0_9CHLO</name>
<gene>
    <name evidence="1" type="ORF">WJX73_001116</name>
</gene>
<organism evidence="1 2">
    <name type="scientific">Symbiochloris irregularis</name>
    <dbReference type="NCBI Taxonomy" id="706552"/>
    <lineage>
        <taxon>Eukaryota</taxon>
        <taxon>Viridiplantae</taxon>
        <taxon>Chlorophyta</taxon>
        <taxon>core chlorophytes</taxon>
        <taxon>Trebouxiophyceae</taxon>
        <taxon>Trebouxiales</taxon>
        <taxon>Trebouxiaceae</taxon>
        <taxon>Symbiochloris</taxon>
    </lineage>
</organism>
<dbReference type="Proteomes" id="UP001465755">
    <property type="component" value="Unassembled WGS sequence"/>
</dbReference>
<proteinExistence type="predicted"/>
<accession>A0AAW1NXI0</accession>
<evidence type="ECO:0000313" key="2">
    <source>
        <dbReference type="Proteomes" id="UP001465755"/>
    </source>
</evidence>
<protein>
    <submittedName>
        <fullName evidence="1">Uncharacterized protein</fullName>
    </submittedName>
</protein>
<dbReference type="AlphaFoldDB" id="A0AAW1NXI0"/>
<evidence type="ECO:0000313" key="1">
    <source>
        <dbReference type="EMBL" id="KAK9796620.1"/>
    </source>
</evidence>
<sequence>MWDQWQGPDGSACPMREEWPAERGLLALSNSWAYGEDESFVFAETSKRVASMVQSLMPYAVLAPHATLQQLVATGASSAGQGKLMAEVLAAMPALASLQPWNAMGSSAPSEAVASAQLTTVLLDLLLEKLLSLEDSVAQADAFLSFSITLCTPSATYSSTANSPDREIGLTALSTALQIAARCIEQIAEATPHLQLEEEGNWLVQHVKEVGRQSGRFSRPVRTVLQPCYLAFIQQPASLQNRAELYIRGLKDAPDYKEFVKRVLLFAAVNDASADHLARVLASSPSDAVSRFAETQSWLAQYDSMLIRCAKGLPAILVAPAAAVGPALIAERAWVDVVHACAQILTTSSRLRCDRLVSKVLGPLLARVHPYMRTMKTATPLDQQALLTWTLSQVVYLVGAGAVPLPAPEESSGPSAWRRDI</sequence>